<keyword evidence="2" id="KW-0472">Membrane</keyword>
<evidence type="ECO:0000313" key="3">
    <source>
        <dbReference type="EMBL" id="NYI92168.1"/>
    </source>
</evidence>
<gene>
    <name evidence="3" type="ORF">HNR02_005543</name>
</gene>
<reference evidence="3 4" key="1">
    <citation type="submission" date="2020-07" db="EMBL/GenBank/DDBJ databases">
        <title>Sequencing the genomes of 1000 actinobacteria strains.</title>
        <authorList>
            <person name="Klenk H.-P."/>
        </authorList>
    </citation>
    <scope>NUCLEOTIDE SEQUENCE [LARGE SCALE GENOMIC DNA]</scope>
    <source>
        <strain evidence="3 4">DSM 104006</strain>
    </source>
</reference>
<feature type="compositionally biased region" description="Low complexity" evidence="1">
    <location>
        <begin position="94"/>
        <end position="112"/>
    </location>
</feature>
<feature type="region of interest" description="Disordered" evidence="1">
    <location>
        <begin position="1"/>
        <end position="152"/>
    </location>
</feature>
<dbReference type="AlphaFoldDB" id="A0A853BA03"/>
<feature type="transmembrane region" description="Helical" evidence="2">
    <location>
        <begin position="165"/>
        <end position="186"/>
    </location>
</feature>
<dbReference type="Proteomes" id="UP000549616">
    <property type="component" value="Unassembled WGS sequence"/>
</dbReference>
<name>A0A853BA03_9PSEU</name>
<dbReference type="RefSeq" id="WP_312861182.1">
    <property type="nucleotide sequence ID" value="NZ_JACCFK010000002.1"/>
</dbReference>
<evidence type="ECO:0000256" key="2">
    <source>
        <dbReference type="SAM" id="Phobius"/>
    </source>
</evidence>
<dbReference type="EMBL" id="JACCFK010000002">
    <property type="protein sequence ID" value="NYI92168.1"/>
    <property type="molecule type" value="Genomic_DNA"/>
</dbReference>
<protein>
    <submittedName>
        <fullName evidence="3">Uncharacterized protein</fullName>
    </submittedName>
</protein>
<accession>A0A853BA03</accession>
<organism evidence="3 4">
    <name type="scientific">Amycolatopsis endophytica</name>
    <dbReference type="NCBI Taxonomy" id="860233"/>
    <lineage>
        <taxon>Bacteria</taxon>
        <taxon>Bacillati</taxon>
        <taxon>Actinomycetota</taxon>
        <taxon>Actinomycetes</taxon>
        <taxon>Pseudonocardiales</taxon>
        <taxon>Pseudonocardiaceae</taxon>
        <taxon>Amycolatopsis</taxon>
    </lineage>
</organism>
<comment type="caution">
    <text evidence="3">The sequence shown here is derived from an EMBL/GenBank/DDBJ whole genome shotgun (WGS) entry which is preliminary data.</text>
</comment>
<feature type="compositionally biased region" description="Polar residues" evidence="1">
    <location>
        <begin position="28"/>
        <end position="46"/>
    </location>
</feature>
<proteinExistence type="predicted"/>
<evidence type="ECO:0000313" key="4">
    <source>
        <dbReference type="Proteomes" id="UP000549616"/>
    </source>
</evidence>
<evidence type="ECO:0000256" key="1">
    <source>
        <dbReference type="SAM" id="MobiDB-lite"/>
    </source>
</evidence>
<keyword evidence="2" id="KW-0812">Transmembrane</keyword>
<keyword evidence="2" id="KW-1133">Transmembrane helix</keyword>
<keyword evidence="4" id="KW-1185">Reference proteome</keyword>
<sequence>MSGPQGAAGRGVPRASRSATSRRVPVGETSSFRRAQASESSGSFRTQPAEHSGSFRTQPAEGSGSFRAQGPVESTGGRRVPTQATTGARRRAASTEATGSRRARSGASTSPRRPGETTGSRRAVESTGSHRTTPGEATGSHRVAPGEATGSHRVLGETKRGIAKWPIVAGVFVVLVALGVLGWGWADNILANRAEAQASACAEGDSNLSVVAAPSIAPAVTAAADRWNQARTVVHSHCVHVNVQAIDDDRVLLALTGRGNLDSIGGQPAVWIPATTATITDLTTARPTLLSSAAEPLTGGEYPCAVLTADAVDEVQQRASQVFRNYLQEPAQQADFGRVAAPGA</sequence>